<dbReference type="Pfam" id="PF00282">
    <property type="entry name" value="Pyridoxal_deC"/>
    <property type="match status" value="1"/>
</dbReference>
<dbReference type="PROSITE" id="PS00392">
    <property type="entry name" value="DDC_GAD_HDC_YDC"/>
    <property type="match status" value="1"/>
</dbReference>
<dbReference type="InterPro" id="IPR015422">
    <property type="entry name" value="PyrdxlP-dep_Trfase_small"/>
</dbReference>
<dbReference type="RefSeq" id="WP_189924644.1">
    <property type="nucleotide sequence ID" value="NZ_BMSI01000010.1"/>
</dbReference>
<dbReference type="GO" id="GO:0008483">
    <property type="term" value="F:transaminase activity"/>
    <property type="evidence" value="ECO:0007669"/>
    <property type="project" value="UniProtKB-KW"/>
</dbReference>
<keyword evidence="3" id="KW-0210">Decarboxylase</keyword>
<name>A0ABQ3S6K6_9ACTN</name>
<evidence type="ECO:0000256" key="2">
    <source>
        <dbReference type="ARBA" id="ARBA00009533"/>
    </source>
</evidence>
<proteinExistence type="inferred from homology"/>
<dbReference type="PANTHER" id="PTHR11999">
    <property type="entry name" value="GROUP II PYRIDOXAL-5-PHOSPHATE DECARBOXYLASE"/>
    <property type="match status" value="1"/>
</dbReference>
<dbReference type="InterPro" id="IPR010977">
    <property type="entry name" value="Aromatic_deC"/>
</dbReference>
<dbReference type="InterPro" id="IPR015424">
    <property type="entry name" value="PyrdxlP-dep_Trfase"/>
</dbReference>
<dbReference type="InterPro" id="IPR002129">
    <property type="entry name" value="PyrdxlP-dep_de-COase"/>
</dbReference>
<protein>
    <submittedName>
        <fullName evidence="7">Aspartate aminotransferase family protein</fullName>
    </submittedName>
</protein>
<dbReference type="PANTHER" id="PTHR11999:SF70">
    <property type="entry name" value="MIP05841P"/>
    <property type="match status" value="1"/>
</dbReference>
<reference evidence="8" key="1">
    <citation type="submission" date="2023-07" db="EMBL/GenBank/DDBJ databases">
        <title>Whole genome shotgun sequence of Streptomyces cacaoi subsp. asoensis NBRC 13813.</title>
        <authorList>
            <person name="Komaki H."/>
            <person name="Tamura T."/>
        </authorList>
    </citation>
    <scope>NUCLEOTIDE SEQUENCE [LARGE SCALE GENOMIC DNA]</scope>
    <source>
        <strain evidence="8">NBRC 13813</strain>
    </source>
</reference>
<dbReference type="SUPFAM" id="SSF53383">
    <property type="entry name" value="PLP-dependent transferases"/>
    <property type="match status" value="1"/>
</dbReference>
<evidence type="ECO:0000256" key="6">
    <source>
        <dbReference type="RuleBase" id="RU000382"/>
    </source>
</evidence>
<evidence type="ECO:0000256" key="5">
    <source>
        <dbReference type="ARBA" id="ARBA00023239"/>
    </source>
</evidence>
<comment type="cofactor">
    <cofactor evidence="1 6">
        <name>pyridoxal 5'-phosphate</name>
        <dbReference type="ChEBI" id="CHEBI:597326"/>
    </cofactor>
</comment>
<comment type="caution">
    <text evidence="7">The sequence shown here is derived from an EMBL/GenBank/DDBJ whole genome shotgun (WGS) entry which is preliminary data.</text>
</comment>
<evidence type="ECO:0000313" key="7">
    <source>
        <dbReference type="EMBL" id="GHI63759.1"/>
    </source>
</evidence>
<keyword evidence="7" id="KW-0808">Transferase</keyword>
<keyword evidence="4 6" id="KW-0663">Pyridoxal phosphate</keyword>
<gene>
    <name evidence="7" type="ORF">Saso_54090</name>
</gene>
<dbReference type="InterPro" id="IPR021115">
    <property type="entry name" value="Pyridoxal-P_BS"/>
</dbReference>
<keyword evidence="8" id="KW-1185">Reference proteome</keyword>
<dbReference type="Gene3D" id="3.90.1150.170">
    <property type="match status" value="1"/>
</dbReference>
<dbReference type="Gene3D" id="3.90.1150.10">
    <property type="entry name" value="Aspartate Aminotransferase, domain 1"/>
    <property type="match status" value="1"/>
</dbReference>
<organism evidence="7 8">
    <name type="scientific">Streptomyces asoensis</name>
    <dbReference type="NCBI Taxonomy" id="249586"/>
    <lineage>
        <taxon>Bacteria</taxon>
        <taxon>Bacillati</taxon>
        <taxon>Actinomycetota</taxon>
        <taxon>Actinomycetes</taxon>
        <taxon>Kitasatosporales</taxon>
        <taxon>Streptomycetaceae</taxon>
        <taxon>Streptomyces</taxon>
    </lineage>
</organism>
<evidence type="ECO:0000256" key="4">
    <source>
        <dbReference type="ARBA" id="ARBA00022898"/>
    </source>
</evidence>
<keyword evidence="7" id="KW-0032">Aminotransferase</keyword>
<dbReference type="Proteomes" id="UP000649259">
    <property type="component" value="Unassembled WGS sequence"/>
</dbReference>
<dbReference type="EMBL" id="BNEB01000005">
    <property type="protein sequence ID" value="GHI63759.1"/>
    <property type="molecule type" value="Genomic_DNA"/>
</dbReference>
<dbReference type="InterPro" id="IPR015421">
    <property type="entry name" value="PyrdxlP-dep_Trfase_major"/>
</dbReference>
<comment type="similarity">
    <text evidence="2 6">Belongs to the group II decarboxylase family.</text>
</comment>
<evidence type="ECO:0000256" key="1">
    <source>
        <dbReference type="ARBA" id="ARBA00001933"/>
    </source>
</evidence>
<dbReference type="GeneID" id="91473229"/>
<evidence type="ECO:0000256" key="3">
    <source>
        <dbReference type="ARBA" id="ARBA00022793"/>
    </source>
</evidence>
<sequence>MHPTLAGDLSRLPELLQRARDFAAREVSGLGDRPVSHRDPAPVPAGLPGEGAGAEGALARFAEAWAPGFSGSAGPRYLGFVTGGATPASVTGDWLTAAYDQNVSGSAGSWAAALERETVAWLRELFGLGDAHSGAFVTGATVSTTVGLAVAREWLGERLGVDVSREGAAALGPVEVLSGSPHSSVSKALSVLGVGRDRLRRVPLLPGGREAVDVDALESALAALDGRPAIVVANAGTVDTVDFDDLRAVAALKERYDFWLHVDAAFGGFAALSPAHAHLVDGLDAADSVCVDLHKWLNVPYDAAVQFTRRRDLQVRVFHNASPYLGAPTGEPDFLHLTPENSRRLRALPAWFSLVAYGRAGHREIVERNVELAVRLGEGIAALDGLRLLAPVRLNVVCFTLADDPTAARVAALADAVAASGEAFLTPTVYGGVPALRAAFSNWRTTRADGERVLRALASAPGTHG</sequence>
<evidence type="ECO:0000313" key="8">
    <source>
        <dbReference type="Proteomes" id="UP000649259"/>
    </source>
</evidence>
<accession>A0ABQ3S6K6</accession>
<keyword evidence="5 6" id="KW-0456">Lyase</keyword>
<dbReference type="Gene3D" id="3.40.640.10">
    <property type="entry name" value="Type I PLP-dependent aspartate aminotransferase-like (Major domain)"/>
    <property type="match status" value="1"/>
</dbReference>